<reference evidence="9 10" key="1">
    <citation type="submission" date="2024-03" db="EMBL/GenBank/DDBJ databases">
        <title>Sequence of Lycoming College Course Isolates.</title>
        <authorList>
            <person name="Plotts O."/>
            <person name="Newman J."/>
        </authorList>
    </citation>
    <scope>NUCLEOTIDE SEQUENCE [LARGE SCALE GENOMIC DNA]</scope>
    <source>
        <strain evidence="9 10">CJB-3</strain>
    </source>
</reference>
<dbReference type="Gene3D" id="2.60.40.1180">
    <property type="entry name" value="Golgi alpha-mannosidase II"/>
    <property type="match status" value="1"/>
</dbReference>
<dbReference type="Proteomes" id="UP001378956">
    <property type="component" value="Unassembled WGS sequence"/>
</dbReference>
<feature type="signal peptide" evidence="7">
    <location>
        <begin position="1"/>
        <end position="24"/>
    </location>
</feature>
<dbReference type="SUPFAM" id="SSF51445">
    <property type="entry name" value="(Trans)glycosidases"/>
    <property type="match status" value="1"/>
</dbReference>
<dbReference type="InterPro" id="IPR013780">
    <property type="entry name" value="Glyco_hydro_b"/>
</dbReference>
<evidence type="ECO:0000313" key="10">
    <source>
        <dbReference type="Proteomes" id="UP001378956"/>
    </source>
</evidence>
<dbReference type="InterPro" id="IPR057739">
    <property type="entry name" value="Glyco_hydro_29_N"/>
</dbReference>
<dbReference type="Gene3D" id="2.60.120.260">
    <property type="entry name" value="Galactose-binding domain-like"/>
    <property type="match status" value="1"/>
</dbReference>
<feature type="chain" id="PRO_5046945847" description="alpha-L-fucosidase" evidence="7">
    <location>
        <begin position="25"/>
        <end position="626"/>
    </location>
</feature>
<sequence length="626" mass="70275">MAKLNYKNISLFLLLLLLCSTAQSQVSGDEDVNMFNQALQRDQKAIDAATAGWWRKSMKTHDQRIAWWREARFGMFIHWGLYSNPAGEWKGKKVNGYSEHLMRKEKITRAAYLDLAHEFNPLKFNAEEWILKAKNAGVGYFIITAKHHDGFAMYDSKVFDFNVMQQTPFKRDPMAELAAAAKKYNMKFGFYYSHAFDWEHPDAPGNDWEYQNPGGDKLLGGANWFDSHPEWLPKAVKYVDQKAIPQIKELINKYHPDILWFDTPHKLPLSENLRILEAIRETDPNIVVNGRLARSNYGNFGDYLNTGDRPAELRTVEGDSEAIPTTNESYGYSKHDNSHKSPKFFIQLLATSASRGGNLLMNIGPKGDGSFDEKDIRILDEIGTWMKTNSASIKGTKRSALPIPAWGVITQKANLLYLHVFDWPADGNLLVGGLKSNVSNAYLLADPSEKKLIIKRLTPEDAVVTLPQKVPDAIDAVVVLEVKGNILADTVRRLVKNTTNRLLAFDAQLHGKKFTFGDGKADRYYVDGWRLKDQYLSWTLKSLQAAKYKVVVKYIAGSTSGAAYEIQLGTTKINTSVVPPADGMVTSQDAGVISASVGIQLLTIKPTQIKGAELMKLLEVQLIPIQ</sequence>
<comment type="caution">
    <text evidence="9">The sequence shown here is derived from an EMBL/GenBank/DDBJ whole genome shotgun (WGS) entry which is preliminary data.</text>
</comment>
<comment type="function">
    <text evidence="1">Alpha-L-fucosidase is responsible for hydrolyzing the alpha-1,6-linked fucose joined to the reducing-end N-acetylglucosamine of the carbohydrate moieties of glycoproteins.</text>
</comment>
<evidence type="ECO:0000313" key="9">
    <source>
        <dbReference type="EMBL" id="MEJ2903702.1"/>
    </source>
</evidence>
<dbReference type="EMBL" id="JBBEUB010000004">
    <property type="protein sequence ID" value="MEJ2903702.1"/>
    <property type="molecule type" value="Genomic_DNA"/>
</dbReference>
<accession>A0ABU8NN73</accession>
<proteinExistence type="inferred from homology"/>
<evidence type="ECO:0000256" key="2">
    <source>
        <dbReference type="ARBA" id="ARBA00007951"/>
    </source>
</evidence>
<keyword evidence="4 7" id="KW-0732">Signal</keyword>
<evidence type="ECO:0000256" key="5">
    <source>
        <dbReference type="ARBA" id="ARBA00022801"/>
    </source>
</evidence>
<evidence type="ECO:0000256" key="7">
    <source>
        <dbReference type="SAM" id="SignalP"/>
    </source>
</evidence>
<evidence type="ECO:0000256" key="1">
    <source>
        <dbReference type="ARBA" id="ARBA00004071"/>
    </source>
</evidence>
<comment type="similarity">
    <text evidence="2">Belongs to the glycosyl hydrolase 29 family.</text>
</comment>
<protein>
    <recommendedName>
        <fullName evidence="3">alpha-L-fucosidase</fullName>
        <ecNumber evidence="3">3.2.1.51</ecNumber>
    </recommendedName>
</protein>
<keyword evidence="10" id="KW-1185">Reference proteome</keyword>
<dbReference type="InterPro" id="IPR000933">
    <property type="entry name" value="Glyco_hydro_29"/>
</dbReference>
<dbReference type="InterPro" id="IPR016286">
    <property type="entry name" value="FUC_metazoa-typ"/>
</dbReference>
<evidence type="ECO:0000256" key="6">
    <source>
        <dbReference type="ARBA" id="ARBA00023295"/>
    </source>
</evidence>
<keyword evidence="5" id="KW-0378">Hydrolase</keyword>
<gene>
    <name evidence="9" type="ORF">WAE58_14755</name>
</gene>
<evidence type="ECO:0000256" key="3">
    <source>
        <dbReference type="ARBA" id="ARBA00012662"/>
    </source>
</evidence>
<dbReference type="RefSeq" id="WP_337716882.1">
    <property type="nucleotide sequence ID" value="NZ_JBBEUB010000004.1"/>
</dbReference>
<organism evidence="9 10">
    <name type="scientific">Pedobacter panaciterrae</name>
    <dbReference type="NCBI Taxonomy" id="363849"/>
    <lineage>
        <taxon>Bacteria</taxon>
        <taxon>Pseudomonadati</taxon>
        <taxon>Bacteroidota</taxon>
        <taxon>Sphingobacteriia</taxon>
        <taxon>Sphingobacteriales</taxon>
        <taxon>Sphingobacteriaceae</taxon>
        <taxon>Pedobacter</taxon>
    </lineage>
</organism>
<dbReference type="PRINTS" id="PR00741">
    <property type="entry name" value="GLHYDRLASE29"/>
</dbReference>
<dbReference type="PANTHER" id="PTHR10030">
    <property type="entry name" value="ALPHA-L-FUCOSIDASE"/>
    <property type="match status" value="1"/>
</dbReference>
<keyword evidence="6" id="KW-0326">Glycosidase</keyword>
<dbReference type="Pfam" id="PF01120">
    <property type="entry name" value="Alpha_L_fucos"/>
    <property type="match status" value="1"/>
</dbReference>
<dbReference type="InterPro" id="IPR017853">
    <property type="entry name" value="GH"/>
</dbReference>
<name>A0ABU8NN73_9SPHI</name>
<evidence type="ECO:0000259" key="8">
    <source>
        <dbReference type="Pfam" id="PF01120"/>
    </source>
</evidence>
<dbReference type="SMART" id="SM00812">
    <property type="entry name" value="Alpha_L_fucos"/>
    <property type="match status" value="1"/>
</dbReference>
<feature type="domain" description="Glycoside hydrolase family 29 N-terminal" evidence="8">
    <location>
        <begin position="57"/>
        <end position="390"/>
    </location>
</feature>
<dbReference type="PANTHER" id="PTHR10030:SF37">
    <property type="entry name" value="ALPHA-L-FUCOSIDASE-RELATED"/>
    <property type="match status" value="1"/>
</dbReference>
<dbReference type="EC" id="3.2.1.51" evidence="3"/>
<evidence type="ECO:0000256" key="4">
    <source>
        <dbReference type="ARBA" id="ARBA00022729"/>
    </source>
</evidence>
<dbReference type="Gene3D" id="3.20.20.80">
    <property type="entry name" value="Glycosidases"/>
    <property type="match status" value="1"/>
</dbReference>